<dbReference type="HOGENOM" id="CLU_026209_1_0_14"/>
<name>V5RHB5_SPIAP</name>
<evidence type="ECO:0000313" key="2">
    <source>
        <dbReference type="EMBL" id="AHB35939.1"/>
    </source>
</evidence>
<dbReference type="Pfam" id="PF12146">
    <property type="entry name" value="Hydrolase_4"/>
    <property type="match status" value="1"/>
</dbReference>
<dbReference type="Gene3D" id="3.40.50.1820">
    <property type="entry name" value="alpha/beta hydrolase"/>
    <property type="match status" value="1"/>
</dbReference>
<dbReference type="InterPro" id="IPR029058">
    <property type="entry name" value="AB_hydrolase_fold"/>
</dbReference>
<evidence type="ECO:0000259" key="1">
    <source>
        <dbReference type="Pfam" id="PF12146"/>
    </source>
</evidence>
<feature type="domain" description="Serine aminopeptidase S33" evidence="1">
    <location>
        <begin position="24"/>
        <end position="289"/>
    </location>
</feature>
<protein>
    <submittedName>
        <fullName evidence="2">Lysophospholipase</fullName>
    </submittedName>
</protein>
<dbReference type="InterPro" id="IPR051044">
    <property type="entry name" value="MAG_DAG_Lipase"/>
</dbReference>
<dbReference type="RefSeq" id="WP_023788873.1">
    <property type="nucleotide sequence ID" value="NC_022998.1"/>
</dbReference>
<dbReference type="SUPFAM" id="SSF53474">
    <property type="entry name" value="alpha/beta-Hydrolases"/>
    <property type="match status" value="1"/>
</dbReference>
<evidence type="ECO:0000313" key="3">
    <source>
        <dbReference type="Proteomes" id="UP000018550"/>
    </source>
</evidence>
<keyword evidence="3" id="KW-1185">Reference proteome</keyword>
<dbReference type="PANTHER" id="PTHR11614">
    <property type="entry name" value="PHOSPHOLIPASE-RELATED"/>
    <property type="match status" value="1"/>
</dbReference>
<dbReference type="STRING" id="1276258.SAPIS_v1c00920"/>
<dbReference type="eggNOG" id="COG2267">
    <property type="taxonomic scope" value="Bacteria"/>
</dbReference>
<dbReference type="InterPro" id="IPR022742">
    <property type="entry name" value="Hydrolase_4"/>
</dbReference>
<dbReference type="OrthoDB" id="9806902at2"/>
<gene>
    <name evidence="2" type="primary">pldB</name>
    <name evidence="2" type="ORF">SAPIS_v1c00920</name>
</gene>
<dbReference type="AlphaFoldDB" id="V5RHB5"/>
<proteinExistence type="predicted"/>
<dbReference type="Proteomes" id="UP000018550">
    <property type="component" value="Chromosome"/>
</dbReference>
<organism evidence="2 3">
    <name type="scientific">Spiroplasma apis B31</name>
    <dbReference type="NCBI Taxonomy" id="1276258"/>
    <lineage>
        <taxon>Bacteria</taxon>
        <taxon>Bacillati</taxon>
        <taxon>Mycoplasmatota</taxon>
        <taxon>Mollicutes</taxon>
        <taxon>Entomoplasmatales</taxon>
        <taxon>Spiroplasmataceae</taxon>
        <taxon>Spiroplasma</taxon>
    </lineage>
</organism>
<accession>V5RHB5</accession>
<dbReference type="KEGG" id="sapi:SAPIS_v1c00920"/>
<reference evidence="2 3" key="1">
    <citation type="journal article" date="2014" name="Genome Announc.">
        <title>Complete Genome Sequence of Spiroplasma apis B31T (ATCC 33834), a Bacterium Associated with May Disease of Honeybees (Apis mellifera).</title>
        <authorList>
            <person name="Ku C."/>
            <person name="Lo W.S."/>
            <person name="Chen L.L."/>
            <person name="Kuo C.H."/>
        </authorList>
    </citation>
    <scope>NUCLEOTIDE SEQUENCE [LARGE SCALE GENOMIC DNA]</scope>
    <source>
        <strain evidence="2">B31</strain>
    </source>
</reference>
<dbReference type="PATRIC" id="fig|1276258.3.peg.89"/>
<sequence>METCILKGYENKDLQLYIWKDVSSPKGVLQLVHGSCEHSLRYNDFAKYLNSIGWIVIANDHRGHGKTANVEDNELGYFSDDEGWNIIIEDLKYVNNYIKSNYANLDIVMFGHSMGSFMSRTFIIKYPTLLEGVILSGTGWQNNFLLNIAIRLAKRNQKKYGSKNIDKKIWNLSYKKLNKRYSKSNSNGVEWLSSVEDVQSNFLNDPLCGQIFTSSAFKDMFEGIKFIQNTTNISKVSKNLPILLLSGKDDPVGNYTKSVNKTYKVFINNSLKVEMKLYDKMRHEILNEVNKEQVYEDINNFLSKIKNTSLK</sequence>
<dbReference type="EMBL" id="CP006682">
    <property type="protein sequence ID" value="AHB35939.1"/>
    <property type="molecule type" value="Genomic_DNA"/>
</dbReference>